<protein>
    <submittedName>
        <fullName evidence="1">Uncharacterized protein</fullName>
    </submittedName>
</protein>
<name>A0A450X1N6_9GAMM</name>
<dbReference type="AlphaFoldDB" id="A0A450X1N6"/>
<sequence length="151" mass="16767">MTHKHNIDNLYNETYGAEYTLLHEIIKIPGDKILTLASATGPFKVDVNKNGEFGYEAGIKELFLAKLVNALHNGTALIIRQFLPVKVKRKLPNGQELWIPEKNIYAVVLGNGQWRGCTAEEVESCCNTDANTGKALLPEEGVHYQEFVPAS</sequence>
<reference evidence="1" key="1">
    <citation type="submission" date="2019-02" db="EMBL/GenBank/DDBJ databases">
        <authorList>
            <person name="Gruber-Vodicka R. H."/>
            <person name="Seah K. B. B."/>
        </authorList>
    </citation>
    <scope>NUCLEOTIDE SEQUENCE</scope>
    <source>
        <strain evidence="1">BECK_S313</strain>
    </source>
</reference>
<dbReference type="EMBL" id="CAADFK010000345">
    <property type="protein sequence ID" value="VFK23212.1"/>
    <property type="molecule type" value="Genomic_DNA"/>
</dbReference>
<evidence type="ECO:0000313" key="1">
    <source>
        <dbReference type="EMBL" id="VFK23212.1"/>
    </source>
</evidence>
<organism evidence="1">
    <name type="scientific">Candidatus Kentrum sp. LPFa</name>
    <dbReference type="NCBI Taxonomy" id="2126335"/>
    <lineage>
        <taxon>Bacteria</taxon>
        <taxon>Pseudomonadati</taxon>
        <taxon>Pseudomonadota</taxon>
        <taxon>Gammaproteobacteria</taxon>
        <taxon>Candidatus Kentrum</taxon>
    </lineage>
</organism>
<proteinExistence type="predicted"/>
<gene>
    <name evidence="1" type="ORF">BECKLPF1236B_GA0070989_13452</name>
</gene>
<accession>A0A450X1N6</accession>